<feature type="repeat" description="PPR" evidence="3">
    <location>
        <begin position="112"/>
        <end position="146"/>
    </location>
</feature>
<evidence type="ECO:0000313" key="5">
    <source>
        <dbReference type="Proteomes" id="UP000737018"/>
    </source>
</evidence>
<dbReference type="OrthoDB" id="185373at2759"/>
<gene>
    <name evidence="4" type="ORF">CMV_002401</name>
</gene>
<evidence type="ECO:0000313" key="4">
    <source>
        <dbReference type="EMBL" id="KAF3974251.1"/>
    </source>
</evidence>
<keyword evidence="2" id="KW-0677">Repeat</keyword>
<dbReference type="Proteomes" id="UP000737018">
    <property type="component" value="Unassembled WGS sequence"/>
</dbReference>
<dbReference type="PROSITE" id="PS51375">
    <property type="entry name" value="PPR"/>
    <property type="match status" value="1"/>
</dbReference>
<keyword evidence="5" id="KW-1185">Reference proteome</keyword>
<dbReference type="NCBIfam" id="TIGR00756">
    <property type="entry name" value="PPR"/>
    <property type="match status" value="1"/>
</dbReference>
<comment type="similarity">
    <text evidence="1">Belongs to the PPR family. P subfamily.</text>
</comment>
<evidence type="ECO:0000256" key="1">
    <source>
        <dbReference type="ARBA" id="ARBA00007626"/>
    </source>
</evidence>
<reference evidence="4" key="1">
    <citation type="submission" date="2020-03" db="EMBL/GenBank/DDBJ databases">
        <title>Castanea mollissima Vanexum genome sequencing.</title>
        <authorList>
            <person name="Staton M."/>
        </authorList>
    </citation>
    <scope>NUCLEOTIDE SEQUENCE</scope>
    <source>
        <tissue evidence="4">Leaf</tissue>
    </source>
</reference>
<dbReference type="PANTHER" id="PTHR47447:SF28">
    <property type="entry name" value="PENTACOTRIPEPTIDE-REPEAT REGION OF PRORP DOMAIN-CONTAINING PROTEIN"/>
    <property type="match status" value="1"/>
</dbReference>
<accession>A0A8J4S2D0</accession>
<organism evidence="4 5">
    <name type="scientific">Castanea mollissima</name>
    <name type="common">Chinese chestnut</name>
    <dbReference type="NCBI Taxonomy" id="60419"/>
    <lineage>
        <taxon>Eukaryota</taxon>
        <taxon>Viridiplantae</taxon>
        <taxon>Streptophyta</taxon>
        <taxon>Embryophyta</taxon>
        <taxon>Tracheophyta</taxon>
        <taxon>Spermatophyta</taxon>
        <taxon>Magnoliopsida</taxon>
        <taxon>eudicotyledons</taxon>
        <taxon>Gunneridae</taxon>
        <taxon>Pentapetalae</taxon>
        <taxon>rosids</taxon>
        <taxon>fabids</taxon>
        <taxon>Fagales</taxon>
        <taxon>Fagaceae</taxon>
        <taxon>Castanea</taxon>
    </lineage>
</organism>
<dbReference type="InterPro" id="IPR002885">
    <property type="entry name" value="PPR_rpt"/>
</dbReference>
<protein>
    <recommendedName>
        <fullName evidence="6">Pentatricopeptide repeat-containing protein</fullName>
    </recommendedName>
</protein>
<name>A0A8J4S2D0_9ROSI</name>
<dbReference type="InterPro" id="IPR011990">
    <property type="entry name" value="TPR-like_helical_dom_sf"/>
</dbReference>
<dbReference type="Pfam" id="PF13041">
    <property type="entry name" value="PPR_2"/>
    <property type="match status" value="1"/>
</dbReference>
<comment type="caution">
    <text evidence="4">The sequence shown here is derived from an EMBL/GenBank/DDBJ whole genome shotgun (WGS) entry which is preliminary data.</text>
</comment>
<proteinExistence type="inferred from homology"/>
<sequence length="178" mass="20514">MFLFQSPRSIGRQTGFRHHAPLKQRKLKEESYKQHNNVLFLGPAAHRDPQKVNLGLDKAMEFYYWVENHFGFAHNKITCKEMACVLVKGNRLKALWEFLNEMSRRGNGGLVTTATVTCLIKVLGEEGLVNEALAAFYRMKQLHCKPDVYAYNTIIYALCRVGEGTVFVGEWSRWNCRV</sequence>
<dbReference type="EMBL" id="JRKL02000171">
    <property type="protein sequence ID" value="KAF3974251.1"/>
    <property type="molecule type" value="Genomic_DNA"/>
</dbReference>
<evidence type="ECO:0000256" key="3">
    <source>
        <dbReference type="PROSITE-ProRule" id="PRU00708"/>
    </source>
</evidence>
<dbReference type="PANTHER" id="PTHR47447">
    <property type="entry name" value="OS03G0856100 PROTEIN"/>
    <property type="match status" value="1"/>
</dbReference>
<dbReference type="Gene3D" id="1.25.40.10">
    <property type="entry name" value="Tetratricopeptide repeat domain"/>
    <property type="match status" value="1"/>
</dbReference>
<evidence type="ECO:0000256" key="2">
    <source>
        <dbReference type="ARBA" id="ARBA00022737"/>
    </source>
</evidence>
<evidence type="ECO:0008006" key="6">
    <source>
        <dbReference type="Google" id="ProtNLM"/>
    </source>
</evidence>
<dbReference type="AlphaFoldDB" id="A0A8J4S2D0"/>